<evidence type="ECO:0000313" key="1">
    <source>
        <dbReference type="EnsemblMetazoa" id="GPPI031500-PA"/>
    </source>
</evidence>
<evidence type="ECO:0000313" key="2">
    <source>
        <dbReference type="Proteomes" id="UP000092460"/>
    </source>
</evidence>
<organism evidence="1 2">
    <name type="scientific">Glossina palpalis gambiensis</name>
    <dbReference type="NCBI Taxonomy" id="67801"/>
    <lineage>
        <taxon>Eukaryota</taxon>
        <taxon>Metazoa</taxon>
        <taxon>Ecdysozoa</taxon>
        <taxon>Arthropoda</taxon>
        <taxon>Hexapoda</taxon>
        <taxon>Insecta</taxon>
        <taxon>Pterygota</taxon>
        <taxon>Neoptera</taxon>
        <taxon>Endopterygota</taxon>
        <taxon>Diptera</taxon>
        <taxon>Brachycera</taxon>
        <taxon>Muscomorpha</taxon>
        <taxon>Hippoboscoidea</taxon>
        <taxon>Glossinidae</taxon>
        <taxon>Glossina</taxon>
    </lineage>
</organism>
<protein>
    <submittedName>
        <fullName evidence="1">Uncharacterized protein</fullName>
    </submittedName>
</protein>
<dbReference type="Proteomes" id="UP000092460">
    <property type="component" value="Unassembled WGS sequence"/>
</dbReference>
<dbReference type="AlphaFoldDB" id="A0A1B0BIR7"/>
<dbReference type="VEuPathDB" id="VectorBase:GPPI031500"/>
<sequence length="109" mass="12818">MYIQNNKNIFASKQLFRANDQSIYEEQYFTPLARFLEMLGVQDSLKTKHFDTYTIHAENPSIYGFPTTTIITTSKAHLLQIHYRFNFLSNQSATMQPLLADKFFFFFLG</sequence>
<dbReference type="EMBL" id="JXJN01015138">
    <property type="status" value="NOT_ANNOTATED_CDS"/>
    <property type="molecule type" value="Genomic_DNA"/>
</dbReference>
<accession>A0A1B0BIR7</accession>
<dbReference type="EnsemblMetazoa" id="GPPI031500-RA">
    <property type="protein sequence ID" value="GPPI031500-PA"/>
    <property type="gene ID" value="GPPI031500"/>
</dbReference>
<reference evidence="1" key="2">
    <citation type="submission" date="2020-05" db="UniProtKB">
        <authorList>
            <consortium name="EnsemblMetazoa"/>
        </authorList>
    </citation>
    <scope>IDENTIFICATION</scope>
    <source>
        <strain evidence="1">IAEA</strain>
    </source>
</reference>
<proteinExistence type="predicted"/>
<keyword evidence="2" id="KW-1185">Reference proteome</keyword>
<name>A0A1B0BIR7_9MUSC</name>
<reference evidence="2" key="1">
    <citation type="submission" date="2015-01" db="EMBL/GenBank/DDBJ databases">
        <authorList>
            <person name="Aksoy S."/>
            <person name="Warren W."/>
            <person name="Wilson R.K."/>
        </authorList>
    </citation>
    <scope>NUCLEOTIDE SEQUENCE [LARGE SCALE GENOMIC DNA]</scope>
    <source>
        <strain evidence="2">IAEA</strain>
    </source>
</reference>